<dbReference type="Proteomes" id="UP000794436">
    <property type="component" value="Unassembled WGS sequence"/>
</dbReference>
<dbReference type="AlphaFoldDB" id="A0A8K1FC27"/>
<dbReference type="SUPFAM" id="SSF52833">
    <property type="entry name" value="Thioredoxin-like"/>
    <property type="match status" value="1"/>
</dbReference>
<dbReference type="Gene3D" id="3.40.30.10">
    <property type="entry name" value="Glutaredoxin"/>
    <property type="match status" value="1"/>
</dbReference>
<dbReference type="Pfam" id="PF00085">
    <property type="entry name" value="Thioredoxin"/>
    <property type="match status" value="1"/>
</dbReference>
<feature type="domain" description="Thioredoxin" evidence="2">
    <location>
        <begin position="11"/>
        <end position="106"/>
    </location>
</feature>
<comment type="caution">
    <text evidence="3">The sequence shown here is derived from an EMBL/GenBank/DDBJ whole genome shotgun (WGS) entry which is preliminary data.</text>
</comment>
<sequence length="120" mass="13744">MELVTRVRDAEHWMQLRETSEKKLVVVDAHKDWCGPCKILEPTYKRITTDIDRPEQRLVFASLNVNLGLEGIEDNGSCKPRFILFKDRKQIAEVTGANAPQLEHLIHQHLPAVQDGDDES</sequence>
<evidence type="ECO:0000256" key="1">
    <source>
        <dbReference type="ARBA" id="ARBA00023157"/>
    </source>
</evidence>
<dbReference type="InterPro" id="IPR013766">
    <property type="entry name" value="Thioredoxin_domain"/>
</dbReference>
<dbReference type="PANTHER" id="PTHR46115">
    <property type="entry name" value="THIOREDOXIN-LIKE PROTEIN 1"/>
    <property type="match status" value="1"/>
</dbReference>
<reference evidence="3" key="1">
    <citation type="submission" date="2019-03" db="EMBL/GenBank/DDBJ databases">
        <title>Long read genome sequence of the mycoparasitic Pythium oligandrum ATCC 38472 isolated from sugarbeet rhizosphere.</title>
        <authorList>
            <person name="Gaulin E."/>
        </authorList>
    </citation>
    <scope>NUCLEOTIDE SEQUENCE</scope>
    <source>
        <strain evidence="3">ATCC 38472_TT</strain>
    </source>
</reference>
<dbReference type="InterPro" id="IPR036249">
    <property type="entry name" value="Thioredoxin-like_sf"/>
</dbReference>
<evidence type="ECO:0000313" key="4">
    <source>
        <dbReference type="Proteomes" id="UP000794436"/>
    </source>
</evidence>
<organism evidence="3 4">
    <name type="scientific">Pythium oligandrum</name>
    <name type="common">Mycoparasitic fungus</name>
    <dbReference type="NCBI Taxonomy" id="41045"/>
    <lineage>
        <taxon>Eukaryota</taxon>
        <taxon>Sar</taxon>
        <taxon>Stramenopiles</taxon>
        <taxon>Oomycota</taxon>
        <taxon>Peronosporomycetes</taxon>
        <taxon>Pythiales</taxon>
        <taxon>Pythiaceae</taxon>
        <taxon>Pythium</taxon>
    </lineage>
</organism>
<dbReference type="EMBL" id="SPLM01000113">
    <property type="protein sequence ID" value="TMW57870.1"/>
    <property type="molecule type" value="Genomic_DNA"/>
</dbReference>
<protein>
    <recommendedName>
        <fullName evidence="2">Thioredoxin domain-containing protein</fullName>
    </recommendedName>
</protein>
<keyword evidence="1" id="KW-1015">Disulfide bond</keyword>
<proteinExistence type="predicted"/>
<dbReference type="OrthoDB" id="10263751at2759"/>
<keyword evidence="4" id="KW-1185">Reference proteome</keyword>
<evidence type="ECO:0000313" key="3">
    <source>
        <dbReference type="EMBL" id="TMW57870.1"/>
    </source>
</evidence>
<accession>A0A8K1FC27</accession>
<name>A0A8K1FC27_PYTOL</name>
<gene>
    <name evidence="3" type="ORF">Poli38472_013344</name>
</gene>
<evidence type="ECO:0000259" key="2">
    <source>
        <dbReference type="Pfam" id="PF00085"/>
    </source>
</evidence>